<reference evidence="2" key="1">
    <citation type="submission" date="2014-09" db="EMBL/GenBank/DDBJ databases">
        <authorList>
            <person name="Sharma Rahul"/>
            <person name="Thines Marco"/>
        </authorList>
    </citation>
    <scope>NUCLEOTIDE SEQUENCE [LARGE SCALE GENOMIC DNA]</scope>
</reference>
<protein>
    <submittedName>
        <fullName evidence="1">Uncharacterized protein</fullName>
    </submittedName>
</protein>
<evidence type="ECO:0000313" key="1">
    <source>
        <dbReference type="EMBL" id="CEG37101.1"/>
    </source>
</evidence>
<dbReference type="AlphaFoldDB" id="A0A0P1A9U5"/>
<dbReference type="GeneID" id="36399614"/>
<evidence type="ECO:0000313" key="2">
    <source>
        <dbReference type="Proteomes" id="UP000054928"/>
    </source>
</evidence>
<name>A0A0P1A9U5_PLAHL</name>
<dbReference type="EMBL" id="CCYD01000261">
    <property type="protein sequence ID" value="CEG37101.1"/>
    <property type="molecule type" value="Genomic_DNA"/>
</dbReference>
<dbReference type="Proteomes" id="UP000054928">
    <property type="component" value="Unassembled WGS sequence"/>
</dbReference>
<proteinExistence type="predicted"/>
<sequence length="56" mass="6515">MDELASKLSHPKKALKHFVYAPFVMQLLRFLQSLRQIRGSFDNNSRGLAHNLFENV</sequence>
<accession>A0A0P1A9U5</accession>
<organism evidence="1 2">
    <name type="scientific">Plasmopara halstedii</name>
    <name type="common">Downy mildew of sunflower</name>
    <dbReference type="NCBI Taxonomy" id="4781"/>
    <lineage>
        <taxon>Eukaryota</taxon>
        <taxon>Sar</taxon>
        <taxon>Stramenopiles</taxon>
        <taxon>Oomycota</taxon>
        <taxon>Peronosporomycetes</taxon>
        <taxon>Peronosporales</taxon>
        <taxon>Peronosporaceae</taxon>
        <taxon>Plasmopara</taxon>
    </lineage>
</organism>
<keyword evidence="2" id="KW-1185">Reference proteome</keyword>
<dbReference type="RefSeq" id="XP_024573470.1">
    <property type="nucleotide sequence ID" value="XM_024722389.1"/>
</dbReference>